<proteinExistence type="predicted"/>
<reference evidence="10" key="1">
    <citation type="submission" date="2021-11" db="EMBL/GenBank/DDBJ databases">
        <authorList>
            <consortium name="Genoscope - CEA"/>
            <person name="William W."/>
        </authorList>
    </citation>
    <scope>NUCLEOTIDE SEQUENCE</scope>
</reference>
<evidence type="ECO:0000256" key="1">
    <source>
        <dbReference type="ARBA" id="ARBA00004651"/>
    </source>
</evidence>
<evidence type="ECO:0000256" key="7">
    <source>
        <dbReference type="ARBA" id="ARBA00023136"/>
    </source>
</evidence>
<feature type="compositionally biased region" description="Pro residues" evidence="8">
    <location>
        <begin position="526"/>
        <end position="538"/>
    </location>
</feature>
<evidence type="ECO:0000256" key="6">
    <source>
        <dbReference type="ARBA" id="ARBA00023065"/>
    </source>
</evidence>
<protein>
    <recommendedName>
        <fullName evidence="12">Bestrophin homolog</fullName>
    </recommendedName>
</protein>
<dbReference type="OrthoDB" id="205859at2759"/>
<feature type="transmembrane region" description="Helical" evidence="9">
    <location>
        <begin position="297"/>
        <end position="317"/>
    </location>
</feature>
<dbReference type="PANTHER" id="PTHR33281:SF19">
    <property type="entry name" value="VOLTAGE-DEPENDENT ANION CHANNEL-FORMING PROTEIN YNEE"/>
    <property type="match status" value="1"/>
</dbReference>
<dbReference type="Pfam" id="PF25539">
    <property type="entry name" value="Bestrophin_2"/>
    <property type="match status" value="1"/>
</dbReference>
<dbReference type="InterPro" id="IPR044669">
    <property type="entry name" value="YneE/VCCN1/2-like"/>
</dbReference>
<keyword evidence="7 9" id="KW-0472">Membrane</keyword>
<sequence length="538" mass="60325">MHAKMKTHISTTAQRLEDEVESRPWHGWPGILAWRWVGRANKLDINFFGHKLGASANMIYWFMNILWYEIFGVGFGLLMMWYYAKKRHFPMGTQNSVVVAAGWPEIPAIGTATSIMGSALSFLLVFRLSWSFGRWWEARGLIGTAMTKMRNLASMITANSDAPTMDQAMALLELRLVCKLHVATMIDILVQEAAQSADQKRLRSSKSVRKLLQELDKDELRALGQERARLLARSDRRILLCHSWLAHAIRNCSDLGLLRNFEQQAALECQGTLLGCFYSSMKIKTTHVPSGIQTVTLIMRFAFCIILFPQFMAYNMVTKLNRTQEKMNLLWDKSNGFFVIWYLVLTAIVIAFFSVIHIVSLELDDPYGEDDSDLPLEKMTNSMWSDLDSINSTFIDNSRLGSGEGLKGLVRSKSKGNPTVVALRGSDLIRKSSPAAMAAAVYSKQQEDLKLPEEARQKKFGEGGVGDHLQLIGDKTTSGLVELGKITKVYGDDYASTKPSVLEKIAERERLKAMLADTFEAEEAPPDLPPTPPGDDQA</sequence>
<keyword evidence="5 9" id="KW-1133">Transmembrane helix</keyword>
<feature type="transmembrane region" description="Helical" evidence="9">
    <location>
        <begin position="65"/>
        <end position="84"/>
    </location>
</feature>
<feature type="transmembrane region" description="Helical" evidence="9">
    <location>
        <begin position="106"/>
        <end position="126"/>
    </location>
</feature>
<evidence type="ECO:0000256" key="4">
    <source>
        <dbReference type="ARBA" id="ARBA00022692"/>
    </source>
</evidence>
<evidence type="ECO:0000256" key="2">
    <source>
        <dbReference type="ARBA" id="ARBA00022448"/>
    </source>
</evidence>
<keyword evidence="6" id="KW-0406">Ion transport</keyword>
<organism evidence="10 11">
    <name type="scientific">Pelagomonas calceolata</name>
    <dbReference type="NCBI Taxonomy" id="35677"/>
    <lineage>
        <taxon>Eukaryota</taxon>
        <taxon>Sar</taxon>
        <taxon>Stramenopiles</taxon>
        <taxon>Ochrophyta</taxon>
        <taxon>Pelagophyceae</taxon>
        <taxon>Pelagomonadales</taxon>
        <taxon>Pelagomonadaceae</taxon>
        <taxon>Pelagomonas</taxon>
    </lineage>
</organism>
<keyword evidence="2" id="KW-0813">Transport</keyword>
<dbReference type="EMBL" id="CAKKNE010000006">
    <property type="protein sequence ID" value="CAH0380235.1"/>
    <property type="molecule type" value="Genomic_DNA"/>
</dbReference>
<dbReference type="GO" id="GO:0005254">
    <property type="term" value="F:chloride channel activity"/>
    <property type="evidence" value="ECO:0007669"/>
    <property type="project" value="InterPro"/>
</dbReference>
<evidence type="ECO:0000256" key="5">
    <source>
        <dbReference type="ARBA" id="ARBA00022989"/>
    </source>
</evidence>
<keyword evidence="4 9" id="KW-0812">Transmembrane</keyword>
<dbReference type="GO" id="GO:0005886">
    <property type="term" value="C:plasma membrane"/>
    <property type="evidence" value="ECO:0007669"/>
    <property type="project" value="UniProtKB-SubCell"/>
</dbReference>
<keyword evidence="11" id="KW-1185">Reference proteome</keyword>
<evidence type="ECO:0000256" key="3">
    <source>
        <dbReference type="ARBA" id="ARBA00022475"/>
    </source>
</evidence>
<evidence type="ECO:0000256" key="8">
    <source>
        <dbReference type="SAM" id="MobiDB-lite"/>
    </source>
</evidence>
<name>A0A8J2X4G4_9STRA</name>
<keyword evidence="3" id="KW-1003">Cell membrane</keyword>
<dbReference type="Proteomes" id="UP000789595">
    <property type="component" value="Unassembled WGS sequence"/>
</dbReference>
<feature type="region of interest" description="Disordered" evidence="8">
    <location>
        <begin position="519"/>
        <end position="538"/>
    </location>
</feature>
<evidence type="ECO:0000313" key="11">
    <source>
        <dbReference type="Proteomes" id="UP000789595"/>
    </source>
</evidence>
<accession>A0A8J2X4G4</accession>
<evidence type="ECO:0000313" key="10">
    <source>
        <dbReference type="EMBL" id="CAH0380235.1"/>
    </source>
</evidence>
<evidence type="ECO:0008006" key="12">
    <source>
        <dbReference type="Google" id="ProtNLM"/>
    </source>
</evidence>
<dbReference type="PANTHER" id="PTHR33281">
    <property type="entry name" value="UPF0187 PROTEIN YNEE"/>
    <property type="match status" value="1"/>
</dbReference>
<dbReference type="AlphaFoldDB" id="A0A8J2X4G4"/>
<comment type="caution">
    <text evidence="10">The sequence shown here is derived from an EMBL/GenBank/DDBJ whole genome shotgun (WGS) entry which is preliminary data.</text>
</comment>
<evidence type="ECO:0000256" key="9">
    <source>
        <dbReference type="SAM" id="Phobius"/>
    </source>
</evidence>
<comment type="subcellular location">
    <subcellularLocation>
        <location evidence="1">Cell membrane</location>
        <topology evidence="1">Multi-pass membrane protein</topology>
    </subcellularLocation>
</comment>
<feature type="transmembrane region" description="Helical" evidence="9">
    <location>
        <begin position="337"/>
        <end position="359"/>
    </location>
</feature>
<gene>
    <name evidence="10" type="ORF">PECAL_6P18780</name>
</gene>